<dbReference type="AlphaFoldDB" id="A0A173Y145"/>
<reference evidence="7 8" key="1">
    <citation type="submission" date="2015-09" db="EMBL/GenBank/DDBJ databases">
        <authorList>
            <consortium name="Pathogen Informatics"/>
        </authorList>
    </citation>
    <scope>NUCLEOTIDE SEQUENCE [LARGE SCALE GENOMIC DNA]</scope>
    <source>
        <strain evidence="7 8">2789STDY5834856</strain>
    </source>
</reference>
<dbReference type="EMBL" id="CYZX01000001">
    <property type="protein sequence ID" value="CUN57881.1"/>
    <property type="molecule type" value="Genomic_DNA"/>
</dbReference>
<feature type="transmembrane region" description="Helical" evidence="6">
    <location>
        <begin position="158"/>
        <end position="179"/>
    </location>
</feature>
<accession>A0A173Y145</accession>
<dbReference type="InterPro" id="IPR005496">
    <property type="entry name" value="Integral_membrane_TerC"/>
</dbReference>
<evidence type="ECO:0000256" key="3">
    <source>
        <dbReference type="ARBA" id="ARBA00022692"/>
    </source>
</evidence>
<evidence type="ECO:0000256" key="1">
    <source>
        <dbReference type="ARBA" id="ARBA00004141"/>
    </source>
</evidence>
<comment type="similarity">
    <text evidence="2">Belongs to the TerC family.</text>
</comment>
<keyword evidence="4 6" id="KW-1133">Transmembrane helix</keyword>
<feature type="transmembrane region" description="Helical" evidence="6">
    <location>
        <begin position="225"/>
        <end position="245"/>
    </location>
</feature>
<dbReference type="NCBIfam" id="TIGR03718">
    <property type="entry name" value="R_switched_Alx"/>
    <property type="match status" value="1"/>
</dbReference>
<feature type="transmembrane region" description="Helical" evidence="6">
    <location>
        <begin position="12"/>
        <end position="29"/>
    </location>
</feature>
<dbReference type="GO" id="GO:0016020">
    <property type="term" value="C:membrane"/>
    <property type="evidence" value="ECO:0007669"/>
    <property type="project" value="UniProtKB-SubCell"/>
</dbReference>
<comment type="subcellular location">
    <subcellularLocation>
        <location evidence="1">Membrane</location>
        <topology evidence="1">Multi-pass membrane protein</topology>
    </subcellularLocation>
</comment>
<evidence type="ECO:0000256" key="4">
    <source>
        <dbReference type="ARBA" id="ARBA00022989"/>
    </source>
</evidence>
<evidence type="ECO:0000313" key="8">
    <source>
        <dbReference type="Proteomes" id="UP000095594"/>
    </source>
</evidence>
<keyword evidence="5 6" id="KW-0472">Membrane</keyword>
<evidence type="ECO:0000256" key="5">
    <source>
        <dbReference type="ARBA" id="ARBA00023136"/>
    </source>
</evidence>
<dbReference type="Pfam" id="PF03741">
    <property type="entry name" value="TerC"/>
    <property type="match status" value="1"/>
</dbReference>
<feature type="transmembrane region" description="Helical" evidence="6">
    <location>
        <begin position="41"/>
        <end position="60"/>
    </location>
</feature>
<organism evidence="7 8">
    <name type="scientific">Clostridium disporicum</name>
    <dbReference type="NCBI Taxonomy" id="84024"/>
    <lineage>
        <taxon>Bacteria</taxon>
        <taxon>Bacillati</taxon>
        <taxon>Bacillota</taxon>
        <taxon>Clostridia</taxon>
        <taxon>Eubacteriales</taxon>
        <taxon>Clostridiaceae</taxon>
        <taxon>Clostridium</taxon>
    </lineage>
</organism>
<dbReference type="PANTHER" id="PTHR30238:SF0">
    <property type="entry name" value="THYLAKOID MEMBRANE PROTEIN TERC, CHLOROPLASTIC"/>
    <property type="match status" value="1"/>
</dbReference>
<dbReference type="PANTHER" id="PTHR30238">
    <property type="entry name" value="MEMBRANE BOUND PREDICTED REDOX MODULATOR"/>
    <property type="match status" value="1"/>
</dbReference>
<feature type="transmembrane region" description="Helical" evidence="6">
    <location>
        <begin position="72"/>
        <end position="94"/>
    </location>
</feature>
<gene>
    <name evidence="7" type="primary">alx</name>
    <name evidence="7" type="ORF">ERS852471_00177</name>
</gene>
<dbReference type="OrthoDB" id="9783692at2"/>
<proteinExistence type="inferred from homology"/>
<sequence>MLYTRSALRNFLFWVSLAIAVNIIIYYLYGAGDALEFLGGYVIELSLSVDNLFLFLVIFSSFGIPINYQHRVLAYGIFGAMILRFIFIFLGIAVVNRFHWLLYIFGFILVISSIKLFTNHNETEEFKSNLFMRFIQKIIPVTNKIYGQKFFVRINGHLLATPLMLILILIESSDIIFALDSIPAIFSITTNPLIVYSSNILAILGLRSLYFLLVKLDSMFKCMRYGVGFILMFTGIKLIILYFNIVIPTLISLLIIFIILLFSILFSLIID</sequence>
<name>A0A173Y145_9CLOT</name>
<keyword evidence="3 6" id="KW-0812">Transmembrane</keyword>
<evidence type="ECO:0000256" key="2">
    <source>
        <dbReference type="ARBA" id="ARBA00007511"/>
    </source>
</evidence>
<dbReference type="InterPro" id="IPR022369">
    <property type="entry name" value="Integral_membrane_TerC_rswitch"/>
</dbReference>
<evidence type="ECO:0000256" key="6">
    <source>
        <dbReference type="SAM" id="Phobius"/>
    </source>
</evidence>
<feature type="transmembrane region" description="Helical" evidence="6">
    <location>
        <begin position="100"/>
        <end position="118"/>
    </location>
</feature>
<evidence type="ECO:0000313" key="7">
    <source>
        <dbReference type="EMBL" id="CUN57881.1"/>
    </source>
</evidence>
<feature type="transmembrane region" description="Helical" evidence="6">
    <location>
        <begin position="251"/>
        <end position="270"/>
    </location>
</feature>
<protein>
    <submittedName>
        <fullName evidence="7">Integral membrane protein TerC</fullName>
    </submittedName>
</protein>
<dbReference type="Proteomes" id="UP000095594">
    <property type="component" value="Unassembled WGS sequence"/>
</dbReference>